<protein>
    <submittedName>
        <fullName evidence="1">Uncharacterized protein</fullName>
    </submittedName>
</protein>
<sequence>MISRVFLLLLLCPSQIGWSQVNPKTLEKKFTDWVTGYVVLVTGDTIHCEMTYSPAVSEGMLQVKDEFTTLALTVKDVKTFYYVDSKNRPHRFYALSVLDESTSMKREHFLEYIYGNPYVAILSRRTLELKSRNRQQPSGNQGYRVSQTDVNYLLNVISGQLSEFNEKEALALMIKKADEVNAYIKTNHIRLKKDLDDYIQVFDYFAKLQ</sequence>
<organism evidence="1 2">
    <name type="scientific">Chryseolinea serpens</name>
    <dbReference type="NCBI Taxonomy" id="947013"/>
    <lineage>
        <taxon>Bacteria</taxon>
        <taxon>Pseudomonadati</taxon>
        <taxon>Bacteroidota</taxon>
        <taxon>Cytophagia</taxon>
        <taxon>Cytophagales</taxon>
        <taxon>Fulvivirgaceae</taxon>
        <taxon>Chryseolinea</taxon>
    </lineage>
</organism>
<keyword evidence="2" id="KW-1185">Reference proteome</keyword>
<dbReference type="RefSeq" id="WP_073132922.1">
    <property type="nucleotide sequence ID" value="NZ_FQWQ01000001.1"/>
</dbReference>
<evidence type="ECO:0000313" key="2">
    <source>
        <dbReference type="Proteomes" id="UP000184212"/>
    </source>
</evidence>
<proteinExistence type="predicted"/>
<name>A0A1M5MLB8_9BACT</name>
<accession>A0A1M5MLB8</accession>
<dbReference type="EMBL" id="FQWQ01000001">
    <property type="protein sequence ID" value="SHG78108.1"/>
    <property type="molecule type" value="Genomic_DNA"/>
</dbReference>
<evidence type="ECO:0000313" key="1">
    <source>
        <dbReference type="EMBL" id="SHG78108.1"/>
    </source>
</evidence>
<dbReference type="OrthoDB" id="9842848at2"/>
<dbReference type="AlphaFoldDB" id="A0A1M5MLB8"/>
<gene>
    <name evidence="1" type="ORF">SAMN04488109_1805</name>
</gene>
<dbReference type="Proteomes" id="UP000184212">
    <property type="component" value="Unassembled WGS sequence"/>
</dbReference>
<reference evidence="1 2" key="1">
    <citation type="submission" date="2016-11" db="EMBL/GenBank/DDBJ databases">
        <authorList>
            <person name="Jaros S."/>
            <person name="Januszkiewicz K."/>
            <person name="Wedrychowicz H."/>
        </authorList>
    </citation>
    <scope>NUCLEOTIDE SEQUENCE [LARGE SCALE GENOMIC DNA]</scope>
    <source>
        <strain evidence="1 2">DSM 24574</strain>
    </source>
</reference>